<accession>A0A8S9ZQF0</accession>
<dbReference type="OrthoDB" id="1877767at2759"/>
<dbReference type="Pfam" id="PF18972">
    <property type="entry name" value="Wheel"/>
    <property type="match status" value="1"/>
</dbReference>
<proteinExistence type="predicted"/>
<feature type="domain" description="Cns1/TTC4 wheel" evidence="4">
    <location>
        <begin position="117"/>
        <end position="227"/>
    </location>
</feature>
<dbReference type="PANTHER" id="PTHR46035:SF3">
    <property type="entry name" value="TRANSLOCATION PROTEIN SEC72"/>
    <property type="match status" value="1"/>
</dbReference>
<dbReference type="Pfam" id="PF10419">
    <property type="entry name" value="TFIIIC_sub6"/>
    <property type="match status" value="1"/>
</dbReference>
<evidence type="ECO:0000313" key="6">
    <source>
        <dbReference type="Proteomes" id="UP000605970"/>
    </source>
</evidence>
<evidence type="ECO:0000256" key="2">
    <source>
        <dbReference type="ARBA" id="ARBA00022803"/>
    </source>
</evidence>
<dbReference type="EMBL" id="JABEBT010000044">
    <property type="protein sequence ID" value="KAF7635286.1"/>
    <property type="molecule type" value="Genomic_DNA"/>
</dbReference>
<evidence type="ECO:0000259" key="3">
    <source>
        <dbReference type="Pfam" id="PF10419"/>
    </source>
</evidence>
<dbReference type="AlphaFoldDB" id="A0A8S9ZQF0"/>
<dbReference type="InterPro" id="IPR019481">
    <property type="entry name" value="TFIIIC_triple_barrel"/>
</dbReference>
<evidence type="ECO:0000256" key="1">
    <source>
        <dbReference type="ARBA" id="ARBA00022737"/>
    </source>
</evidence>
<keyword evidence="2" id="KW-0802">TPR repeat</keyword>
<dbReference type="PANTHER" id="PTHR46035">
    <property type="entry name" value="TETRATRICOPEPTIDE REPEAT PROTEIN 4"/>
    <property type="match status" value="1"/>
</dbReference>
<name>A0A8S9ZQF0_9BILA</name>
<dbReference type="GO" id="GO:0005634">
    <property type="term" value="C:nucleus"/>
    <property type="evidence" value="ECO:0007669"/>
    <property type="project" value="TreeGrafter"/>
</dbReference>
<dbReference type="GO" id="GO:0051879">
    <property type="term" value="F:Hsp90 protein binding"/>
    <property type="evidence" value="ECO:0007669"/>
    <property type="project" value="InterPro"/>
</dbReference>
<dbReference type="Gene3D" id="2.60.40.4370">
    <property type="match status" value="1"/>
</dbReference>
<reference evidence="5" key="1">
    <citation type="journal article" date="2020" name="Ecol. Evol.">
        <title>Genome structure and content of the rice root-knot nematode (Meloidogyne graminicola).</title>
        <authorList>
            <person name="Phan N.T."/>
            <person name="Danchin E.G.J."/>
            <person name="Klopp C."/>
            <person name="Perfus-Barbeoch L."/>
            <person name="Kozlowski D.K."/>
            <person name="Koutsovoulos G.D."/>
            <person name="Lopez-Roques C."/>
            <person name="Bouchez O."/>
            <person name="Zahm M."/>
            <person name="Besnard G."/>
            <person name="Bellafiore S."/>
        </authorList>
    </citation>
    <scope>NUCLEOTIDE SEQUENCE</scope>
    <source>
        <strain evidence="5">VN-18</strain>
    </source>
</reference>
<comment type="caution">
    <text evidence="5">The sequence shown here is derived from an EMBL/GenBank/DDBJ whole genome shotgun (WGS) entry which is preliminary data.</text>
</comment>
<dbReference type="Proteomes" id="UP000605970">
    <property type="component" value="Unassembled WGS sequence"/>
</dbReference>
<dbReference type="InterPro" id="IPR044059">
    <property type="entry name" value="Csn1/TTC4_wheel"/>
</dbReference>
<protein>
    <submittedName>
        <fullName evidence="5">Uncharacterized protein</fullName>
    </submittedName>
</protein>
<evidence type="ECO:0000313" key="5">
    <source>
        <dbReference type="EMBL" id="KAF7635286.1"/>
    </source>
</evidence>
<dbReference type="GO" id="GO:0030544">
    <property type="term" value="F:Hsp70 protein binding"/>
    <property type="evidence" value="ECO:0007669"/>
    <property type="project" value="TreeGrafter"/>
</dbReference>
<sequence length="349" mass="39863">MDSLTKKLDADLDNKFQCMIYALRAVLHDYIFMQQLADKKGKLNKREPFNFDEWCKEIDQHPAFVKELKLCPNGEYSAEIQALQALKYDEESSKTEEISTSVSTKTDKFLQSDVCHVWPLLILYPEHCQTDFIRECIDDAVFDNILAEVFEEPAEWDRSEHEFRASNVYLCMALNIQNEQTPIVREILPHIHSLGEVLKWPDIAVSDGIPVLQEIHEYMVNPKDKAHNVSSQSAGTSHEKYDEKVMLLQLRGVLDYEAVKRAAQNGAIRVREANTETPLVQTVMNSSLQVGSSFYSGEWTETLGTDMIFSINGDGTEKPKMEFVAVSDTRLSTKKVLLSKDDDTKRQSK</sequence>
<organism evidence="5 6">
    <name type="scientific">Meloidogyne graminicola</name>
    <dbReference type="NCBI Taxonomy" id="189291"/>
    <lineage>
        <taxon>Eukaryota</taxon>
        <taxon>Metazoa</taxon>
        <taxon>Ecdysozoa</taxon>
        <taxon>Nematoda</taxon>
        <taxon>Chromadorea</taxon>
        <taxon>Rhabditida</taxon>
        <taxon>Tylenchina</taxon>
        <taxon>Tylenchomorpha</taxon>
        <taxon>Tylenchoidea</taxon>
        <taxon>Meloidogynidae</taxon>
        <taxon>Meloidogyninae</taxon>
        <taxon>Meloidogyne</taxon>
    </lineage>
</organism>
<keyword evidence="6" id="KW-1185">Reference proteome</keyword>
<dbReference type="GO" id="GO:0005829">
    <property type="term" value="C:cytosol"/>
    <property type="evidence" value="ECO:0007669"/>
    <property type="project" value="TreeGrafter"/>
</dbReference>
<evidence type="ECO:0000259" key="4">
    <source>
        <dbReference type="Pfam" id="PF18972"/>
    </source>
</evidence>
<keyword evidence="1" id="KW-0677">Repeat</keyword>
<dbReference type="GO" id="GO:0006457">
    <property type="term" value="P:protein folding"/>
    <property type="evidence" value="ECO:0007669"/>
    <property type="project" value="TreeGrafter"/>
</dbReference>
<feature type="domain" description="Transcription factor TFIIIC triple barrel" evidence="3">
    <location>
        <begin position="261"/>
        <end position="337"/>
    </location>
</feature>
<gene>
    <name evidence="5" type="ORF">Mgra_00005255</name>
</gene>